<reference evidence="4" key="1">
    <citation type="submission" date="2012-11" db="EMBL/GenBank/DDBJ databases">
        <authorList>
            <person name="Lucero-Rivera Y.E."/>
            <person name="Tovar-Ramirez D."/>
        </authorList>
    </citation>
    <scope>NUCLEOTIDE SEQUENCE [LARGE SCALE GENOMIC DNA]</scope>
    <source>
        <strain evidence="4">Araruama</strain>
    </source>
</reference>
<sequence length="407" mass="46795">MMNTNLLRFIDKYLGLPLCWFLSIYRYILELFRTPKSRPSPQKILFIKLSEMGSTVFLYPSITELKKRIPEIEIFFLVFQNNRQIVEELKFTSKNNILGVRTDSIIHLIRSGFRILRMLRKQSIDTCIDMDFFSRLSSVLAFLICSKNRIGFHQFNNEGLARGNLLTHKVMYSSHIHTSQAFFALIKTIFPETPEETIYYKGHIDQSQFELPHYVPSKETVAKMKEKIHLSGASFDNTPKKLVIVNPNSSDIFPLRKWPLNNFAEFSKRLLKEKSDTYIVLTGTHSEKKDALYITNYVNDKRCINLVGQTDFKDLLALYSLADLMVTNDSGPAHFATLLDLPEIVLFGPETPLLYKPLGNACKCLYANYTCSPCVSVYNAKKSPCKDNQCLKAISVDQVVFESLNML</sequence>
<dbReference type="SUPFAM" id="SSF53756">
    <property type="entry name" value="UDP-Glycosyltransferase/glycogen phosphorylase"/>
    <property type="match status" value="1"/>
</dbReference>
<evidence type="ECO:0000256" key="2">
    <source>
        <dbReference type="ARBA" id="ARBA00022679"/>
    </source>
</evidence>
<name>A0A1V1PE61_9BACT</name>
<organism evidence="3 4">
    <name type="scientific">Candidatus Magnetoglobus multicellularis str. Araruama</name>
    <dbReference type="NCBI Taxonomy" id="890399"/>
    <lineage>
        <taxon>Bacteria</taxon>
        <taxon>Pseudomonadati</taxon>
        <taxon>Thermodesulfobacteriota</taxon>
        <taxon>Desulfobacteria</taxon>
        <taxon>Desulfobacterales</taxon>
        <taxon>Desulfobacteraceae</taxon>
        <taxon>Candidatus Magnetoglobus</taxon>
    </lineage>
</organism>
<dbReference type="Pfam" id="PF01075">
    <property type="entry name" value="Glyco_transf_9"/>
    <property type="match status" value="1"/>
</dbReference>
<proteinExistence type="predicted"/>
<protein>
    <submittedName>
        <fullName evidence="3">Glycosyl transferase family 9</fullName>
    </submittedName>
</protein>
<evidence type="ECO:0000256" key="1">
    <source>
        <dbReference type="ARBA" id="ARBA00022676"/>
    </source>
</evidence>
<dbReference type="PANTHER" id="PTHR30160">
    <property type="entry name" value="TETRAACYLDISACCHARIDE 4'-KINASE-RELATED"/>
    <property type="match status" value="1"/>
</dbReference>
<dbReference type="AlphaFoldDB" id="A0A1V1PE61"/>
<dbReference type="GO" id="GO:0008713">
    <property type="term" value="F:ADP-heptose-lipopolysaccharide heptosyltransferase activity"/>
    <property type="evidence" value="ECO:0007669"/>
    <property type="project" value="TreeGrafter"/>
</dbReference>
<dbReference type="EMBL" id="ATBP01000092">
    <property type="protein sequence ID" value="ETR73053.1"/>
    <property type="molecule type" value="Genomic_DNA"/>
</dbReference>
<dbReference type="PANTHER" id="PTHR30160:SF1">
    <property type="entry name" value="LIPOPOLYSACCHARIDE 1,2-N-ACETYLGLUCOSAMINETRANSFERASE-RELATED"/>
    <property type="match status" value="1"/>
</dbReference>
<dbReference type="GO" id="GO:0005829">
    <property type="term" value="C:cytosol"/>
    <property type="evidence" value="ECO:0007669"/>
    <property type="project" value="TreeGrafter"/>
</dbReference>
<evidence type="ECO:0000313" key="3">
    <source>
        <dbReference type="EMBL" id="ETR73053.1"/>
    </source>
</evidence>
<keyword evidence="2 3" id="KW-0808">Transferase</keyword>
<dbReference type="InterPro" id="IPR051199">
    <property type="entry name" value="LPS_LOS_Heptosyltrfase"/>
</dbReference>
<dbReference type="Gene3D" id="3.40.50.2000">
    <property type="entry name" value="Glycogen Phosphorylase B"/>
    <property type="match status" value="2"/>
</dbReference>
<comment type="caution">
    <text evidence="3">The sequence shown here is derived from an EMBL/GenBank/DDBJ whole genome shotgun (WGS) entry which is preliminary data.</text>
</comment>
<dbReference type="CDD" id="cd03789">
    <property type="entry name" value="GT9_LPS_heptosyltransferase"/>
    <property type="match status" value="1"/>
</dbReference>
<dbReference type="Proteomes" id="UP000189670">
    <property type="component" value="Unassembled WGS sequence"/>
</dbReference>
<gene>
    <name evidence="3" type="ORF">OMM_01247</name>
</gene>
<keyword evidence="1" id="KW-0328">Glycosyltransferase</keyword>
<accession>A0A1V1PE61</accession>
<evidence type="ECO:0000313" key="4">
    <source>
        <dbReference type="Proteomes" id="UP000189670"/>
    </source>
</evidence>
<dbReference type="InterPro" id="IPR002201">
    <property type="entry name" value="Glyco_trans_9"/>
</dbReference>
<dbReference type="GO" id="GO:0009244">
    <property type="term" value="P:lipopolysaccharide core region biosynthetic process"/>
    <property type="evidence" value="ECO:0007669"/>
    <property type="project" value="TreeGrafter"/>
</dbReference>